<name>A0A0B6YP64_9EUPU</name>
<dbReference type="AlphaFoldDB" id="A0A0B6YP64"/>
<dbReference type="SUPFAM" id="SSF48592">
    <property type="entry name" value="GroEL equatorial domain-like"/>
    <property type="match status" value="1"/>
</dbReference>
<dbReference type="PANTHER" id="PTHR14667">
    <property type="entry name" value="BARDET-BIEDL SYNDROME 10 PROTEIN"/>
    <property type="match status" value="1"/>
</dbReference>
<protein>
    <submittedName>
        <fullName evidence="1">Uncharacterized protein</fullName>
    </submittedName>
</protein>
<organism evidence="1">
    <name type="scientific">Arion vulgaris</name>
    <dbReference type="NCBI Taxonomy" id="1028688"/>
    <lineage>
        <taxon>Eukaryota</taxon>
        <taxon>Metazoa</taxon>
        <taxon>Spiralia</taxon>
        <taxon>Lophotrochozoa</taxon>
        <taxon>Mollusca</taxon>
        <taxon>Gastropoda</taxon>
        <taxon>Heterobranchia</taxon>
        <taxon>Euthyneura</taxon>
        <taxon>Panpulmonata</taxon>
        <taxon>Eupulmonata</taxon>
        <taxon>Stylommatophora</taxon>
        <taxon>Helicina</taxon>
        <taxon>Arionoidea</taxon>
        <taxon>Arionidae</taxon>
        <taxon>Arion</taxon>
    </lineage>
</organism>
<proteinExistence type="predicted"/>
<feature type="non-terminal residue" evidence="1">
    <location>
        <position position="1"/>
    </location>
</feature>
<dbReference type="InterPro" id="IPR042619">
    <property type="entry name" value="BBS10"/>
</dbReference>
<dbReference type="PANTHER" id="PTHR14667:SF2">
    <property type="entry name" value="BARDET-BIEDL SYNDROME 10 PROTEIN"/>
    <property type="match status" value="1"/>
</dbReference>
<gene>
    <name evidence="1" type="primary">ORF31850</name>
</gene>
<dbReference type="EMBL" id="HACG01011184">
    <property type="protein sequence ID" value="CEK58049.1"/>
    <property type="molecule type" value="Transcribed_RNA"/>
</dbReference>
<reference evidence="1" key="1">
    <citation type="submission" date="2014-12" db="EMBL/GenBank/DDBJ databases">
        <title>Insight into the proteome of Arion vulgaris.</title>
        <authorList>
            <person name="Aradska J."/>
            <person name="Bulat T."/>
            <person name="Smidak R."/>
            <person name="Sarate P."/>
            <person name="Gangsoo J."/>
            <person name="Sialana F."/>
            <person name="Bilban M."/>
            <person name="Lubec G."/>
        </authorList>
    </citation>
    <scope>NUCLEOTIDE SEQUENCE</scope>
    <source>
        <tissue evidence="1">Skin</tissue>
    </source>
</reference>
<accession>A0A0B6YP64</accession>
<dbReference type="GO" id="GO:0051131">
    <property type="term" value="P:chaperone-mediated protein complex assembly"/>
    <property type="evidence" value="ECO:0007669"/>
    <property type="project" value="InterPro"/>
</dbReference>
<dbReference type="InterPro" id="IPR027413">
    <property type="entry name" value="GROEL-like_equatorial_sf"/>
</dbReference>
<evidence type="ECO:0000313" key="1">
    <source>
        <dbReference type="EMBL" id="CEK58049.1"/>
    </source>
</evidence>
<sequence length="241" mass="26999">HYTNFIPQSLFLCAPTESLCQQLKVLVKTSVTVVEQYLFGLVSSSFKESSVNARPTVHSCSHTVEASSTPGFKQSAADIPLSMNKVLCIKIEHRRSMLQNIVAGCGYFENVMIYFLQCYSRKDISYHKKFCCKVIMTMLEAVPKTLHTNQTSTQSSQNQNFLCKQKEILETINKAMVLEPNAQIKLENCAVDVLNIKLEALFASINLVVKLLRIDAVIGVNRLLIDDNTSEAQVEQGDDIE</sequence>